<reference evidence="2 3" key="1">
    <citation type="journal article" date="2021" name="Arch. Microbiol.">
        <title>Myceligenerans indicum sp. nov., an actinobacterium isolated from mangrove sediment of Sundarbans, India.</title>
        <authorList>
            <person name="Asha K."/>
            <person name="Bhadury P."/>
        </authorList>
    </citation>
    <scope>NUCLEOTIDE SEQUENCE [LARGE SCALE GENOMIC DNA]</scope>
    <source>
        <strain evidence="2 3">I2</strain>
    </source>
</reference>
<protein>
    <submittedName>
        <fullName evidence="2">DUF4192 domain-containing protein</fullName>
    </submittedName>
</protein>
<comment type="caution">
    <text evidence="2">The sequence shown here is derived from an EMBL/GenBank/DDBJ whole genome shotgun (WGS) entry which is preliminary data.</text>
</comment>
<evidence type="ECO:0000313" key="2">
    <source>
        <dbReference type="EMBL" id="MBL0886569.1"/>
    </source>
</evidence>
<accession>A0ABS1LKM7</accession>
<feature type="compositionally biased region" description="Basic and acidic residues" evidence="1">
    <location>
        <begin position="390"/>
        <end position="404"/>
    </location>
</feature>
<evidence type="ECO:0000256" key="1">
    <source>
        <dbReference type="SAM" id="MobiDB-lite"/>
    </source>
</evidence>
<dbReference type="InterPro" id="IPR025447">
    <property type="entry name" value="DUF4192"/>
</dbReference>
<dbReference type="RefSeq" id="WP_201846651.1">
    <property type="nucleotide sequence ID" value="NZ_JABBYC010000013.1"/>
</dbReference>
<organism evidence="2 3">
    <name type="scientific">Myceligenerans indicum</name>
    <dbReference type="NCBI Taxonomy" id="2593663"/>
    <lineage>
        <taxon>Bacteria</taxon>
        <taxon>Bacillati</taxon>
        <taxon>Actinomycetota</taxon>
        <taxon>Actinomycetes</taxon>
        <taxon>Micrococcales</taxon>
        <taxon>Promicromonosporaceae</taxon>
        <taxon>Myceligenerans</taxon>
    </lineage>
</organism>
<proteinExistence type="predicted"/>
<dbReference type="Proteomes" id="UP000675409">
    <property type="component" value="Unassembled WGS sequence"/>
</dbReference>
<dbReference type="Pfam" id="PF13830">
    <property type="entry name" value="DUF4192"/>
    <property type="match status" value="1"/>
</dbReference>
<name>A0ABS1LKM7_9MICO</name>
<keyword evidence="3" id="KW-1185">Reference proteome</keyword>
<sequence>MNTNANAITVRVRGPQDLLAFIPFRLGYRPSESVVVVSVRGRRQLVGLVARLDLDAFDGRCTDGRPAAEAAAESLARVATKDGADRVVVVGYTDAALPAAIGSGARIRRALEVTAAHVEGRLPGTESWIVTPGGYRSLDCADPLCCPATGRPVEDIVHSRLAASMVLAGRSVAPSREDRLRIVSASPQARRSAGRAAGRWANAHATTPDWAGRSLREWRAAVRRVDAAGPGEAVDLEPSVLGRLAAAMGDRWVRDALLIWITADGGETDGDAVLRTARRQVDNRTDAAAGRAMARIVDPDGAVRPGQERVGSAVRVLEAVVAHVPRARRPAPLTLLGLVAWWSGDGAVASGRIDAALAIDEEYTLAKLVSRALEAGLPPGWVRRETAELLRAQDGDTAPDRDAAQEEAFEPSS</sequence>
<dbReference type="EMBL" id="JABBYC010000013">
    <property type="protein sequence ID" value="MBL0886569.1"/>
    <property type="molecule type" value="Genomic_DNA"/>
</dbReference>
<feature type="region of interest" description="Disordered" evidence="1">
    <location>
        <begin position="390"/>
        <end position="413"/>
    </location>
</feature>
<gene>
    <name evidence="2" type="ORF">HGK34_09845</name>
</gene>
<evidence type="ECO:0000313" key="3">
    <source>
        <dbReference type="Proteomes" id="UP000675409"/>
    </source>
</evidence>